<evidence type="ECO:0000256" key="1">
    <source>
        <dbReference type="SAM" id="MobiDB-lite"/>
    </source>
</evidence>
<accession>A0AAV9H8B5</accession>
<keyword evidence="3" id="KW-1185">Reference proteome</keyword>
<dbReference type="Proteomes" id="UP001321749">
    <property type="component" value="Unassembled WGS sequence"/>
</dbReference>
<feature type="compositionally biased region" description="Basic and acidic residues" evidence="1">
    <location>
        <begin position="49"/>
        <end position="61"/>
    </location>
</feature>
<evidence type="ECO:0000313" key="2">
    <source>
        <dbReference type="EMBL" id="KAK4456777.1"/>
    </source>
</evidence>
<gene>
    <name evidence="2" type="ORF">QBC42DRAFT_292255</name>
</gene>
<feature type="region of interest" description="Disordered" evidence="1">
    <location>
        <begin position="22"/>
        <end position="122"/>
    </location>
</feature>
<name>A0AAV9H8B5_9PEZI</name>
<evidence type="ECO:0000313" key="3">
    <source>
        <dbReference type="Proteomes" id="UP001321749"/>
    </source>
</evidence>
<dbReference type="PANTHER" id="PTHR38166:SF1">
    <property type="entry name" value="C2H2-TYPE DOMAIN-CONTAINING PROTEIN"/>
    <property type="match status" value="1"/>
</dbReference>
<proteinExistence type="predicted"/>
<feature type="compositionally biased region" description="Acidic residues" evidence="1">
    <location>
        <begin position="70"/>
        <end position="106"/>
    </location>
</feature>
<comment type="caution">
    <text evidence="2">The sequence shown here is derived from an EMBL/GenBank/DDBJ whole genome shotgun (WGS) entry which is preliminary data.</text>
</comment>
<reference evidence="2" key="2">
    <citation type="submission" date="2023-06" db="EMBL/GenBank/DDBJ databases">
        <authorList>
            <consortium name="Lawrence Berkeley National Laboratory"/>
            <person name="Mondo S.J."/>
            <person name="Hensen N."/>
            <person name="Bonometti L."/>
            <person name="Westerberg I."/>
            <person name="Brannstrom I.O."/>
            <person name="Guillou S."/>
            <person name="Cros-Aarteil S."/>
            <person name="Calhoun S."/>
            <person name="Haridas S."/>
            <person name="Kuo A."/>
            <person name="Pangilinan J."/>
            <person name="Riley R."/>
            <person name="Labutti K."/>
            <person name="Andreopoulos B."/>
            <person name="Lipzen A."/>
            <person name="Chen C."/>
            <person name="Yanf M."/>
            <person name="Daum C."/>
            <person name="Ng V."/>
            <person name="Clum A."/>
            <person name="Steindorff A."/>
            <person name="Ohm R."/>
            <person name="Martin F."/>
            <person name="Silar P."/>
            <person name="Natvig D."/>
            <person name="Lalanne C."/>
            <person name="Gautier V."/>
            <person name="Ament-Velasquez S.L."/>
            <person name="Kruys A."/>
            <person name="Hutchinson M.I."/>
            <person name="Powell A.J."/>
            <person name="Barry K."/>
            <person name="Miller A.N."/>
            <person name="Grigoriev I.V."/>
            <person name="Debuchy R."/>
            <person name="Gladieux P."/>
            <person name="Thoren M.H."/>
            <person name="Johannesson H."/>
        </authorList>
    </citation>
    <scope>NUCLEOTIDE SEQUENCE</scope>
    <source>
        <strain evidence="2">PSN324</strain>
    </source>
</reference>
<reference evidence="2" key="1">
    <citation type="journal article" date="2023" name="Mol. Phylogenet. Evol.">
        <title>Genome-scale phylogeny and comparative genomics of the fungal order Sordariales.</title>
        <authorList>
            <person name="Hensen N."/>
            <person name="Bonometti L."/>
            <person name="Westerberg I."/>
            <person name="Brannstrom I.O."/>
            <person name="Guillou S."/>
            <person name="Cros-Aarteil S."/>
            <person name="Calhoun S."/>
            <person name="Haridas S."/>
            <person name="Kuo A."/>
            <person name="Mondo S."/>
            <person name="Pangilinan J."/>
            <person name="Riley R."/>
            <person name="LaButti K."/>
            <person name="Andreopoulos B."/>
            <person name="Lipzen A."/>
            <person name="Chen C."/>
            <person name="Yan M."/>
            <person name="Daum C."/>
            <person name="Ng V."/>
            <person name="Clum A."/>
            <person name="Steindorff A."/>
            <person name="Ohm R.A."/>
            <person name="Martin F."/>
            <person name="Silar P."/>
            <person name="Natvig D.O."/>
            <person name="Lalanne C."/>
            <person name="Gautier V."/>
            <person name="Ament-Velasquez S.L."/>
            <person name="Kruys A."/>
            <person name="Hutchinson M.I."/>
            <person name="Powell A.J."/>
            <person name="Barry K."/>
            <person name="Miller A.N."/>
            <person name="Grigoriev I.V."/>
            <person name="Debuchy R."/>
            <person name="Gladieux P."/>
            <person name="Hiltunen Thoren M."/>
            <person name="Johannesson H."/>
        </authorList>
    </citation>
    <scope>NUCLEOTIDE SEQUENCE</scope>
    <source>
        <strain evidence="2">PSN324</strain>
    </source>
</reference>
<organism evidence="2 3">
    <name type="scientific">Cladorrhinum samala</name>
    <dbReference type="NCBI Taxonomy" id="585594"/>
    <lineage>
        <taxon>Eukaryota</taxon>
        <taxon>Fungi</taxon>
        <taxon>Dikarya</taxon>
        <taxon>Ascomycota</taxon>
        <taxon>Pezizomycotina</taxon>
        <taxon>Sordariomycetes</taxon>
        <taxon>Sordariomycetidae</taxon>
        <taxon>Sordariales</taxon>
        <taxon>Podosporaceae</taxon>
        <taxon>Cladorrhinum</taxon>
    </lineage>
</organism>
<protein>
    <recommendedName>
        <fullName evidence="4">C2H2-type domain-containing protein</fullName>
    </recommendedName>
</protein>
<evidence type="ECO:0008006" key="4">
    <source>
        <dbReference type="Google" id="ProtNLM"/>
    </source>
</evidence>
<dbReference type="AlphaFoldDB" id="A0AAV9H8B5"/>
<dbReference type="EMBL" id="MU865167">
    <property type="protein sequence ID" value="KAK4456777.1"/>
    <property type="molecule type" value="Genomic_DNA"/>
</dbReference>
<dbReference type="PANTHER" id="PTHR38166">
    <property type="entry name" value="C2H2-TYPE DOMAIN-CONTAINING PROTEIN-RELATED"/>
    <property type="match status" value="1"/>
</dbReference>
<sequence>MIHTSHLQTGCPLLPVTVAEPPAKQGTCGRPPCSEFCTGSAAPGNKRPRAVEQPDGASERQPKRRKPSEPEEDEEEMEEEEEEEEEEKEEDEDEDEDEEEEEEEEPEPVHGGAKERPSTSPGGGANLACPFWKLDPLRYDSCAATPLAAPAHVKRHIRRKHKRRPFCARCFTEFARGPESARARLDHIAARACPVLPGPIPVEGLHDDLMDRLREWRPDATLGTRQQWEQIWRIVFPGKAVPDTPFLEENQEGVLKMI</sequence>